<name>A0AAD5YSE3_9AGAR</name>
<dbReference type="Proteomes" id="UP001213000">
    <property type="component" value="Unassembled WGS sequence"/>
</dbReference>
<keyword evidence="5" id="KW-0430">Lectin</keyword>
<evidence type="ECO:0000256" key="8">
    <source>
        <dbReference type="SAM" id="MobiDB-lite"/>
    </source>
</evidence>
<evidence type="ECO:0000256" key="3">
    <source>
        <dbReference type="ARBA" id="ARBA00018727"/>
    </source>
</evidence>
<dbReference type="GO" id="GO:0030246">
    <property type="term" value="F:carbohydrate binding"/>
    <property type="evidence" value="ECO:0007669"/>
    <property type="project" value="UniProtKB-KW"/>
</dbReference>
<protein>
    <recommendedName>
        <fullName evidence="3">Protein OS-9 homolog</fullName>
    </recommendedName>
</protein>
<feature type="region of interest" description="Disordered" evidence="8">
    <location>
        <begin position="75"/>
        <end position="102"/>
    </location>
</feature>
<evidence type="ECO:0000256" key="2">
    <source>
        <dbReference type="ARBA" id="ARBA00009918"/>
    </source>
</evidence>
<feature type="chain" id="PRO_5042132765" description="Protein OS-9 homolog" evidence="9">
    <location>
        <begin position="20"/>
        <end position="487"/>
    </location>
</feature>
<dbReference type="PANTHER" id="PTHR15414:SF0">
    <property type="entry name" value="ENDOPLASMIC RETICULUM LECTIN 1"/>
    <property type="match status" value="1"/>
</dbReference>
<feature type="compositionally biased region" description="Basic and acidic residues" evidence="8">
    <location>
        <begin position="353"/>
        <end position="364"/>
    </location>
</feature>
<evidence type="ECO:0000259" key="10">
    <source>
        <dbReference type="PROSITE" id="PS51914"/>
    </source>
</evidence>
<sequence>MRTLTSHLVLALSTHAVAARLIHSLPEDTYAFPKFRVEFLNSLPVLNETAERWLKDGLSGGEFEFLEQPPKFFSSYSSPSDPKGIESGLSESQDEAEIVDTPTTPGKFTLEVLKLGPRDSYVCLIPQPLPSSPPLEEQPDAEPTPAKSWDLLEPLSGSCLYFRHGWFTYSYCHNNEIRQFKELVPQTTRLAGSYKPEEDPEWESYTLGRAPTQLPPGADLTVAEQNAQATNLELAKNAGSRYLVQRWGDGTLCDKTGKNREVEVQFHCSMTMTDSILFVKETKTCSYVLVINTPRLCGEPGFRSPREAAEEAKIRCREVVETLPDKPLDYPNTDYPVKGGPPPRRPILPSRPAVEKSKDGKSQDPELDDEAANQDRIVNDLFVQTVQALLGKSRGGKSGKSGEPTEIVIELGDEVEDGVEVSDKLIEAFRSAGYDILDAEFLGLNTPSKEGDKKEAGDSRNGNKKDEKKRRSRRSKDDDDEYAQDEL</sequence>
<comment type="caution">
    <text evidence="11">The sequence shown here is derived from an EMBL/GenBank/DDBJ whole genome shotgun (WGS) entry which is preliminary data.</text>
</comment>
<dbReference type="Gene3D" id="2.70.130.10">
    <property type="entry name" value="Mannose-6-phosphate receptor binding domain"/>
    <property type="match status" value="1"/>
</dbReference>
<keyword evidence="7" id="KW-1015">Disulfide bond</keyword>
<feature type="compositionally biased region" description="Basic and acidic residues" evidence="8">
    <location>
        <begin position="449"/>
        <end position="466"/>
    </location>
</feature>
<dbReference type="Pfam" id="PF07915">
    <property type="entry name" value="PRKCSH"/>
    <property type="match status" value="1"/>
</dbReference>
<dbReference type="PANTHER" id="PTHR15414">
    <property type="entry name" value="OS-9-RELATED"/>
    <property type="match status" value="1"/>
</dbReference>
<dbReference type="SUPFAM" id="SSF50911">
    <property type="entry name" value="Mannose 6-phosphate receptor domain"/>
    <property type="match status" value="1"/>
</dbReference>
<evidence type="ECO:0000256" key="6">
    <source>
        <dbReference type="ARBA" id="ARBA00022824"/>
    </source>
</evidence>
<dbReference type="InterPro" id="IPR012913">
    <property type="entry name" value="OS9-like_dom"/>
</dbReference>
<evidence type="ECO:0000256" key="9">
    <source>
        <dbReference type="SAM" id="SignalP"/>
    </source>
</evidence>
<keyword evidence="12" id="KW-1185">Reference proteome</keyword>
<evidence type="ECO:0000256" key="4">
    <source>
        <dbReference type="ARBA" id="ARBA00022729"/>
    </source>
</evidence>
<dbReference type="EMBL" id="JANIEX010000939">
    <property type="protein sequence ID" value="KAJ3561902.1"/>
    <property type="molecule type" value="Genomic_DNA"/>
</dbReference>
<dbReference type="GO" id="GO:0005788">
    <property type="term" value="C:endoplasmic reticulum lumen"/>
    <property type="evidence" value="ECO:0007669"/>
    <property type="project" value="TreeGrafter"/>
</dbReference>
<evidence type="ECO:0000313" key="12">
    <source>
        <dbReference type="Proteomes" id="UP001213000"/>
    </source>
</evidence>
<dbReference type="InterPro" id="IPR044865">
    <property type="entry name" value="MRH_dom"/>
</dbReference>
<feature type="region of interest" description="Disordered" evidence="8">
    <location>
        <begin position="440"/>
        <end position="487"/>
    </location>
</feature>
<evidence type="ECO:0000313" key="11">
    <source>
        <dbReference type="EMBL" id="KAJ3561902.1"/>
    </source>
</evidence>
<dbReference type="GO" id="GO:0030970">
    <property type="term" value="P:retrograde protein transport, ER to cytosol"/>
    <property type="evidence" value="ECO:0007669"/>
    <property type="project" value="TreeGrafter"/>
</dbReference>
<feature type="domain" description="MRH" evidence="10">
    <location>
        <begin position="157"/>
        <end position="299"/>
    </location>
</feature>
<dbReference type="InterPro" id="IPR045149">
    <property type="entry name" value="OS-9-like"/>
</dbReference>
<evidence type="ECO:0000256" key="1">
    <source>
        <dbReference type="ARBA" id="ARBA00004367"/>
    </source>
</evidence>
<feature type="region of interest" description="Disordered" evidence="8">
    <location>
        <begin position="127"/>
        <end position="148"/>
    </location>
</feature>
<accession>A0AAD5YSE3</accession>
<keyword evidence="6" id="KW-0256">Endoplasmic reticulum</keyword>
<evidence type="ECO:0000256" key="5">
    <source>
        <dbReference type="ARBA" id="ARBA00022734"/>
    </source>
</evidence>
<comment type="similarity">
    <text evidence="2">Belongs to the OS-9 family.</text>
</comment>
<feature type="signal peptide" evidence="9">
    <location>
        <begin position="1"/>
        <end position="19"/>
    </location>
</feature>
<dbReference type="PROSITE" id="PS51914">
    <property type="entry name" value="MRH"/>
    <property type="match status" value="1"/>
</dbReference>
<feature type="region of interest" description="Disordered" evidence="8">
    <location>
        <begin position="325"/>
        <end position="370"/>
    </location>
</feature>
<evidence type="ECO:0000256" key="7">
    <source>
        <dbReference type="ARBA" id="ARBA00023157"/>
    </source>
</evidence>
<reference evidence="11" key="1">
    <citation type="submission" date="2022-07" db="EMBL/GenBank/DDBJ databases">
        <title>Genome Sequence of Leucocoprinus birnbaumii.</title>
        <authorList>
            <person name="Buettner E."/>
        </authorList>
    </citation>
    <scope>NUCLEOTIDE SEQUENCE</scope>
    <source>
        <strain evidence="11">VT141</strain>
    </source>
</reference>
<comment type="subcellular location">
    <subcellularLocation>
        <location evidence="1">Endoplasmic reticulum membrane</location>
        <topology evidence="1">Peripheral membrane protein</topology>
        <orientation evidence="1">Lumenal side</orientation>
    </subcellularLocation>
</comment>
<feature type="compositionally biased region" description="Acidic residues" evidence="8">
    <location>
        <begin position="478"/>
        <end position="487"/>
    </location>
</feature>
<organism evidence="11 12">
    <name type="scientific">Leucocoprinus birnbaumii</name>
    <dbReference type="NCBI Taxonomy" id="56174"/>
    <lineage>
        <taxon>Eukaryota</taxon>
        <taxon>Fungi</taxon>
        <taxon>Dikarya</taxon>
        <taxon>Basidiomycota</taxon>
        <taxon>Agaricomycotina</taxon>
        <taxon>Agaricomycetes</taxon>
        <taxon>Agaricomycetidae</taxon>
        <taxon>Agaricales</taxon>
        <taxon>Agaricineae</taxon>
        <taxon>Agaricaceae</taxon>
        <taxon>Leucocoprinus</taxon>
    </lineage>
</organism>
<dbReference type="AlphaFoldDB" id="A0AAD5YSE3"/>
<dbReference type="GO" id="GO:0030968">
    <property type="term" value="P:endoplasmic reticulum unfolded protein response"/>
    <property type="evidence" value="ECO:0007669"/>
    <property type="project" value="InterPro"/>
</dbReference>
<proteinExistence type="inferred from homology"/>
<gene>
    <name evidence="11" type="ORF">NP233_g9911</name>
</gene>
<dbReference type="InterPro" id="IPR009011">
    <property type="entry name" value="Man6P_isomerase_rcpt-bd_dom_sf"/>
</dbReference>
<keyword evidence="4 9" id="KW-0732">Signal</keyword>
<dbReference type="GO" id="GO:0005789">
    <property type="term" value="C:endoplasmic reticulum membrane"/>
    <property type="evidence" value="ECO:0007669"/>
    <property type="project" value="UniProtKB-SubCell"/>
</dbReference>